<keyword evidence="3" id="KW-1003">Cell membrane</keyword>
<keyword evidence="5 7" id="KW-1133">Transmembrane helix</keyword>
<comment type="subcellular location">
    <subcellularLocation>
        <location evidence="1">Cell membrane</location>
        <topology evidence="1">Multi-pass membrane protein</topology>
    </subcellularLocation>
</comment>
<evidence type="ECO:0000256" key="5">
    <source>
        <dbReference type="ARBA" id="ARBA00022989"/>
    </source>
</evidence>
<dbReference type="Pfam" id="PF04226">
    <property type="entry name" value="Transgly_assoc"/>
    <property type="match status" value="1"/>
</dbReference>
<dbReference type="InterPro" id="IPR007341">
    <property type="entry name" value="Transgly_assoc"/>
</dbReference>
<comment type="similarity">
    <text evidence="2">Belongs to the UPF0410 family.</text>
</comment>
<organism evidence="8 9">
    <name type="scientific">Sphingomonas colocasiae</name>
    <dbReference type="NCBI Taxonomy" id="1848973"/>
    <lineage>
        <taxon>Bacteria</taxon>
        <taxon>Pseudomonadati</taxon>
        <taxon>Pseudomonadota</taxon>
        <taxon>Alphaproteobacteria</taxon>
        <taxon>Sphingomonadales</taxon>
        <taxon>Sphingomonadaceae</taxon>
        <taxon>Sphingomonas</taxon>
    </lineage>
</organism>
<reference evidence="8 9" key="1">
    <citation type="submission" date="2021-08" db="EMBL/GenBank/DDBJ databases">
        <authorList>
            <person name="Tuo L."/>
        </authorList>
    </citation>
    <scope>NUCLEOTIDE SEQUENCE [LARGE SCALE GENOMIC DNA]</scope>
    <source>
        <strain evidence="8 9">JCM 31229</strain>
    </source>
</reference>
<accession>A0ABS7PXH4</accession>
<evidence type="ECO:0000256" key="2">
    <source>
        <dbReference type="ARBA" id="ARBA00011006"/>
    </source>
</evidence>
<feature type="transmembrane region" description="Helical" evidence="7">
    <location>
        <begin position="61"/>
        <end position="82"/>
    </location>
</feature>
<dbReference type="PANTHER" id="PTHR33884:SF3">
    <property type="entry name" value="UPF0410 PROTEIN YMGE"/>
    <property type="match status" value="1"/>
</dbReference>
<dbReference type="Proteomes" id="UP000706039">
    <property type="component" value="Unassembled WGS sequence"/>
</dbReference>
<feature type="transmembrane region" description="Helical" evidence="7">
    <location>
        <begin position="6"/>
        <end position="21"/>
    </location>
</feature>
<dbReference type="RefSeq" id="WP_222993329.1">
    <property type="nucleotide sequence ID" value="NZ_JAINVV010000014.1"/>
</dbReference>
<name>A0ABS7PXH4_9SPHN</name>
<feature type="transmembrane region" description="Helical" evidence="7">
    <location>
        <begin position="28"/>
        <end position="49"/>
    </location>
</feature>
<evidence type="ECO:0000256" key="3">
    <source>
        <dbReference type="ARBA" id="ARBA00022475"/>
    </source>
</evidence>
<keyword evidence="9" id="KW-1185">Reference proteome</keyword>
<evidence type="ECO:0000256" key="1">
    <source>
        <dbReference type="ARBA" id="ARBA00004651"/>
    </source>
</evidence>
<comment type="caution">
    <text evidence="8">The sequence shown here is derived from an EMBL/GenBank/DDBJ whole genome shotgun (WGS) entry which is preliminary data.</text>
</comment>
<gene>
    <name evidence="8" type="ORF">K7G82_27395</name>
</gene>
<evidence type="ECO:0000313" key="8">
    <source>
        <dbReference type="EMBL" id="MBY8826057.1"/>
    </source>
</evidence>
<sequence length="89" mass="9486">MDIFWWIFVGLIAGALGKFIMPGRDPGGFFVTILIGIAGAVLAGYVGQIIGLSEPGEPSSIWKTILGATLGSIVLLILYRLIMAGRTRH</sequence>
<dbReference type="PANTHER" id="PTHR33884">
    <property type="entry name" value="UPF0410 PROTEIN YMGE"/>
    <property type="match status" value="1"/>
</dbReference>
<keyword evidence="4 7" id="KW-0812">Transmembrane</keyword>
<protein>
    <submittedName>
        <fullName evidence="8">GlsB/YeaQ/YmgE family stress response membrane protein</fullName>
    </submittedName>
</protein>
<proteinExistence type="inferred from homology"/>
<keyword evidence="6 7" id="KW-0472">Membrane</keyword>
<evidence type="ECO:0000256" key="6">
    <source>
        <dbReference type="ARBA" id="ARBA00023136"/>
    </source>
</evidence>
<dbReference type="EMBL" id="JAINVV010000014">
    <property type="protein sequence ID" value="MBY8826057.1"/>
    <property type="molecule type" value="Genomic_DNA"/>
</dbReference>
<evidence type="ECO:0000256" key="4">
    <source>
        <dbReference type="ARBA" id="ARBA00022692"/>
    </source>
</evidence>
<evidence type="ECO:0000313" key="9">
    <source>
        <dbReference type="Proteomes" id="UP000706039"/>
    </source>
</evidence>
<evidence type="ECO:0000256" key="7">
    <source>
        <dbReference type="SAM" id="Phobius"/>
    </source>
</evidence>